<gene>
    <name evidence="1" type="ORF">DVH24_007275</name>
</gene>
<proteinExistence type="predicted"/>
<organism evidence="1 2">
    <name type="scientific">Malus domestica</name>
    <name type="common">Apple</name>
    <name type="synonym">Pyrus malus</name>
    <dbReference type="NCBI Taxonomy" id="3750"/>
    <lineage>
        <taxon>Eukaryota</taxon>
        <taxon>Viridiplantae</taxon>
        <taxon>Streptophyta</taxon>
        <taxon>Embryophyta</taxon>
        <taxon>Tracheophyta</taxon>
        <taxon>Spermatophyta</taxon>
        <taxon>Magnoliopsida</taxon>
        <taxon>eudicotyledons</taxon>
        <taxon>Gunneridae</taxon>
        <taxon>Pentapetalae</taxon>
        <taxon>rosids</taxon>
        <taxon>fabids</taxon>
        <taxon>Rosales</taxon>
        <taxon>Rosaceae</taxon>
        <taxon>Amygdaloideae</taxon>
        <taxon>Maleae</taxon>
        <taxon>Malus</taxon>
    </lineage>
</organism>
<dbReference type="EMBL" id="RDQH01000342">
    <property type="protein sequence ID" value="RXH70019.1"/>
    <property type="molecule type" value="Genomic_DNA"/>
</dbReference>
<protein>
    <submittedName>
        <fullName evidence="1">Uncharacterized protein</fullName>
    </submittedName>
</protein>
<reference evidence="1 2" key="1">
    <citation type="submission" date="2018-10" db="EMBL/GenBank/DDBJ databases">
        <title>A high-quality apple genome assembly.</title>
        <authorList>
            <person name="Hu J."/>
        </authorList>
    </citation>
    <scope>NUCLEOTIDE SEQUENCE [LARGE SCALE GENOMIC DNA]</scope>
    <source>
        <strain evidence="2">cv. HFTH1</strain>
        <tissue evidence="1">Young leaf</tissue>
    </source>
</reference>
<keyword evidence="2" id="KW-1185">Reference proteome</keyword>
<name>A0A498HG81_MALDO</name>
<accession>A0A498HG81</accession>
<sequence length="105" mass="12218">MSKQWAHFSSLEATVLDFDFEDEGNPGCEDDLRRAKLFVKFVERCLKHYEHCQRDNVSLDKFRLRIASYNSDLIGATSVDKWLSFAVERSVQALDISLRPSWEDS</sequence>
<dbReference type="AlphaFoldDB" id="A0A498HG81"/>
<evidence type="ECO:0000313" key="1">
    <source>
        <dbReference type="EMBL" id="RXH70019.1"/>
    </source>
</evidence>
<comment type="caution">
    <text evidence="1">The sequence shown here is derived from an EMBL/GenBank/DDBJ whole genome shotgun (WGS) entry which is preliminary data.</text>
</comment>
<evidence type="ECO:0000313" key="2">
    <source>
        <dbReference type="Proteomes" id="UP000290289"/>
    </source>
</evidence>
<dbReference type="Proteomes" id="UP000290289">
    <property type="component" value="Chromosome 16"/>
</dbReference>